<dbReference type="EMBL" id="AP021861">
    <property type="protein sequence ID" value="BBO31696.1"/>
    <property type="molecule type" value="Genomic_DNA"/>
</dbReference>
<evidence type="ECO:0000256" key="1">
    <source>
        <dbReference type="SAM" id="Phobius"/>
    </source>
</evidence>
<evidence type="ECO:0000313" key="3">
    <source>
        <dbReference type="Proteomes" id="UP000326837"/>
    </source>
</evidence>
<keyword evidence="1" id="KW-0472">Membrane</keyword>
<keyword evidence="3" id="KW-1185">Reference proteome</keyword>
<name>A0A5K7XBG6_9BACT</name>
<accession>A0A5K7XBG6</accession>
<evidence type="ECO:0000313" key="2">
    <source>
        <dbReference type="EMBL" id="BBO31696.1"/>
    </source>
</evidence>
<protein>
    <submittedName>
        <fullName evidence="2">Uncharacterized protein</fullName>
    </submittedName>
</protein>
<keyword evidence="1" id="KW-1133">Transmembrane helix</keyword>
<keyword evidence="1" id="KW-0812">Transmembrane</keyword>
<dbReference type="KEGG" id="lpav:PLANPX_1308"/>
<dbReference type="Proteomes" id="UP000326837">
    <property type="component" value="Chromosome"/>
</dbReference>
<feature type="transmembrane region" description="Helical" evidence="1">
    <location>
        <begin position="46"/>
        <end position="65"/>
    </location>
</feature>
<gene>
    <name evidence="2" type="ORF">PLANPX_1308</name>
</gene>
<sequence length="107" mass="11384">MNSPQSWIEIAASVAGIGMRLAAQATLPAALLAAVVLTINLACRRWLTAGQLAFLWALVLLRLVIPSAPGSSWSLQRFAPFAAEARTPLDLSPLTRDATVVTLPRAH</sequence>
<feature type="transmembrane region" description="Helical" evidence="1">
    <location>
        <begin position="21"/>
        <end position="40"/>
    </location>
</feature>
<organism evidence="2 3">
    <name type="scientific">Lacipirellula parvula</name>
    <dbReference type="NCBI Taxonomy" id="2650471"/>
    <lineage>
        <taxon>Bacteria</taxon>
        <taxon>Pseudomonadati</taxon>
        <taxon>Planctomycetota</taxon>
        <taxon>Planctomycetia</taxon>
        <taxon>Pirellulales</taxon>
        <taxon>Lacipirellulaceae</taxon>
        <taxon>Lacipirellula</taxon>
    </lineage>
</organism>
<reference evidence="3" key="1">
    <citation type="submission" date="2019-10" db="EMBL/GenBank/DDBJ databases">
        <title>Lacipirellula parvula gen. nov., sp. nov., representing a lineage of planctomycetes widespread in freshwater anoxic habitats, and description of the family Lacipirellulaceae.</title>
        <authorList>
            <person name="Dedysh S.N."/>
            <person name="Kulichevskaya I.S."/>
            <person name="Beletsky A.V."/>
            <person name="Rakitin A.L."/>
            <person name="Mardanov A.V."/>
            <person name="Ivanova A.A."/>
            <person name="Saltykova V.X."/>
            <person name="Rijpstra W.I.C."/>
            <person name="Sinninghe Damste J.S."/>
            <person name="Ravin N.V."/>
        </authorList>
    </citation>
    <scope>NUCLEOTIDE SEQUENCE [LARGE SCALE GENOMIC DNA]</scope>
    <source>
        <strain evidence="3">PX69</strain>
    </source>
</reference>
<proteinExistence type="predicted"/>
<dbReference type="AlphaFoldDB" id="A0A5K7XBG6"/>